<dbReference type="Gene3D" id="1.10.287.750">
    <property type="entry name" value="SO2669-like"/>
    <property type="match status" value="1"/>
</dbReference>
<evidence type="ECO:0000313" key="2">
    <source>
        <dbReference type="EMBL" id="CEG22359.1"/>
    </source>
</evidence>
<dbReference type="STRING" id="1499687.BN1080_01285"/>
<protein>
    <recommendedName>
        <fullName evidence="1">UPF0358 protein BN1080_01285</fullName>
    </recommendedName>
</protein>
<name>A0A098EJ98_9BACL</name>
<dbReference type="OrthoDB" id="2135235at2"/>
<keyword evidence="3" id="KW-1185">Reference proteome</keyword>
<dbReference type="AlphaFoldDB" id="A0A098EJ98"/>
<dbReference type="Proteomes" id="UP000043699">
    <property type="component" value="Unassembled WGS sequence"/>
</dbReference>
<dbReference type="InterPro" id="IPR009983">
    <property type="entry name" value="UPF0358"/>
</dbReference>
<proteinExistence type="inferred from homology"/>
<dbReference type="EMBL" id="CCXS01000001">
    <property type="protein sequence ID" value="CEG22359.1"/>
    <property type="molecule type" value="Genomic_DNA"/>
</dbReference>
<evidence type="ECO:0000256" key="1">
    <source>
        <dbReference type="HAMAP-Rule" id="MF_01560"/>
    </source>
</evidence>
<evidence type="ECO:0000313" key="3">
    <source>
        <dbReference type="Proteomes" id="UP000043699"/>
    </source>
</evidence>
<gene>
    <name evidence="2" type="ORF">BN1080_01285</name>
</gene>
<dbReference type="InterPro" id="IPR036270">
    <property type="entry name" value="UPF0358_sf"/>
</dbReference>
<dbReference type="SUPFAM" id="SSF140404">
    <property type="entry name" value="EF2458-like"/>
    <property type="match status" value="1"/>
</dbReference>
<dbReference type="Pfam" id="PF07408">
    <property type="entry name" value="DUF1507"/>
    <property type="match status" value="1"/>
</dbReference>
<organism evidence="2 3">
    <name type="scientific">Planococcus massiliensis</name>
    <dbReference type="NCBI Taxonomy" id="1499687"/>
    <lineage>
        <taxon>Bacteria</taxon>
        <taxon>Bacillati</taxon>
        <taxon>Bacillota</taxon>
        <taxon>Bacilli</taxon>
        <taxon>Bacillales</taxon>
        <taxon>Caryophanaceae</taxon>
        <taxon>Planococcus</taxon>
    </lineage>
</organism>
<accession>A0A098EJ98</accession>
<dbReference type="NCBIfam" id="NF010187">
    <property type="entry name" value="PRK13666.1"/>
    <property type="match status" value="1"/>
</dbReference>
<dbReference type="HAMAP" id="MF_01560">
    <property type="entry name" value="UPF0358"/>
    <property type="match status" value="1"/>
</dbReference>
<sequence length="93" mass="10736">MEHTEEQTYQAKALELLKADAEKIEQLIKVQMDHLTLPSCPLYEEVLDTQMFGLSREIDFAVKLGLIERETGKILMDTLEKKLSILHDAYTNK</sequence>
<reference evidence="2 3" key="1">
    <citation type="submission" date="2014-09" db="EMBL/GenBank/DDBJ databases">
        <authorList>
            <person name="Urmite Genomes Urmite Genomes"/>
        </authorList>
    </citation>
    <scope>NUCLEOTIDE SEQUENCE [LARGE SCALE GENOMIC DNA]</scope>
    <source>
        <strain evidence="2 3">ES2</strain>
    </source>
</reference>
<comment type="similarity">
    <text evidence="1">Belongs to the UPF0358 family.</text>
</comment>
<dbReference type="RefSeq" id="WP_052651062.1">
    <property type="nucleotide sequence ID" value="NZ_CCXS01000001.1"/>
</dbReference>